<reference evidence="2 3" key="1">
    <citation type="submission" date="2022-10" db="EMBL/GenBank/DDBJ databases">
        <title>Defluviimonas sp. nov., isolated from ocean surface water.</title>
        <authorList>
            <person name="He W."/>
            <person name="Wang L."/>
            <person name="Zhang D.-F."/>
        </authorList>
    </citation>
    <scope>NUCLEOTIDE SEQUENCE [LARGE SCALE GENOMIC DNA]</scope>
    <source>
        <strain evidence="2 3">WL0075</strain>
    </source>
</reference>
<proteinExistence type="predicted"/>
<evidence type="ECO:0000313" key="2">
    <source>
        <dbReference type="EMBL" id="MCV2865887.1"/>
    </source>
</evidence>
<comment type="caution">
    <text evidence="2">The sequence shown here is derived from an EMBL/GenBank/DDBJ whole genome shotgun (WGS) entry which is preliminary data.</text>
</comment>
<dbReference type="Proteomes" id="UP001652503">
    <property type="component" value="Unassembled WGS sequence"/>
</dbReference>
<gene>
    <name evidence="2" type="ORF">OE647_14255</name>
</gene>
<accession>A0ABT2Z435</accession>
<evidence type="ECO:0000313" key="3">
    <source>
        <dbReference type="Proteomes" id="UP001652503"/>
    </source>
</evidence>
<name>A0ABT2Z435_9RHOB</name>
<feature type="signal peptide" evidence="1">
    <location>
        <begin position="1"/>
        <end position="20"/>
    </location>
</feature>
<keyword evidence="1" id="KW-0732">Signal</keyword>
<keyword evidence="3" id="KW-1185">Reference proteome</keyword>
<dbReference type="RefSeq" id="WP_263722418.1">
    <property type="nucleotide sequence ID" value="NZ_JAOWLA010000013.1"/>
</dbReference>
<sequence>MPVCPVILSAAPLCPLPAAALCVANERRETLYLTVEAAGTGDRIAALRTPGERLCPKGSRIGTVAAFVSAAEIEGSSRLAAGVDRLRAFARFDRYTWASQQIESEDALGQDP</sequence>
<feature type="chain" id="PRO_5045052805" evidence="1">
    <location>
        <begin position="21"/>
        <end position="112"/>
    </location>
</feature>
<protein>
    <submittedName>
        <fullName evidence="2">Uncharacterized protein</fullName>
    </submittedName>
</protein>
<dbReference type="EMBL" id="JAOWLA010000013">
    <property type="protein sequence ID" value="MCV2865887.1"/>
    <property type="molecule type" value="Genomic_DNA"/>
</dbReference>
<evidence type="ECO:0000256" key="1">
    <source>
        <dbReference type="SAM" id="SignalP"/>
    </source>
</evidence>
<organism evidence="2 3">
    <name type="scientific">Albidovulum sediminicola</name>
    <dbReference type="NCBI Taxonomy" id="2984331"/>
    <lineage>
        <taxon>Bacteria</taxon>
        <taxon>Pseudomonadati</taxon>
        <taxon>Pseudomonadota</taxon>
        <taxon>Alphaproteobacteria</taxon>
        <taxon>Rhodobacterales</taxon>
        <taxon>Paracoccaceae</taxon>
        <taxon>Albidovulum</taxon>
    </lineage>
</organism>